<sequence length="395" mass="41856">MKRRQLLHLGAGMTGAALLGAHLPGLAQALDRRAAAASDRILILVELKGGNDGLNTVIPFADPLYAQLRPTLAIAPGDVLRLDAATGLHPELRPLLALWEKDELAIVQGVGYPQPNLSHFRSIEIWDTASGSGEYLGDGWLARGMKAGLAASASFTAEGVRIGSSDFGPLAGARAVSLNNPEAFVQEARLASPQPAHGNPALQYLLRVEADVSHAAQGLRAERHAFATAFPAGAFGNGVQAAAQVVASQRGRGGVPVITLTLGSFDTHQNQAGQHANLLRQLAEGLVALRAALTELGAWDRTVVMTFSEFGRRPRQNQSNGTDHGTAAPHFIAGGAVRGGLYGQGADLSRLDGAQNLVFTTDFRQLYASIARDWWGVNPESVVRGRFEPLRFLKT</sequence>
<dbReference type="InterPro" id="IPR010869">
    <property type="entry name" value="DUF1501"/>
</dbReference>
<keyword evidence="2" id="KW-1185">Reference proteome</keyword>
<comment type="caution">
    <text evidence="1">The sequence shown here is derived from an EMBL/GenBank/DDBJ whole genome shotgun (WGS) entry which is preliminary data.</text>
</comment>
<dbReference type="InterPro" id="IPR006311">
    <property type="entry name" value="TAT_signal"/>
</dbReference>
<dbReference type="Pfam" id="PF07394">
    <property type="entry name" value="DUF1501"/>
    <property type="match status" value="1"/>
</dbReference>
<dbReference type="PANTHER" id="PTHR43737">
    <property type="entry name" value="BLL7424 PROTEIN"/>
    <property type="match status" value="1"/>
</dbReference>
<dbReference type="RefSeq" id="WP_376849631.1">
    <property type="nucleotide sequence ID" value="NZ_JBHSMF010000006.1"/>
</dbReference>
<reference evidence="2" key="1">
    <citation type="journal article" date="2019" name="Int. J. Syst. Evol. Microbiol.">
        <title>The Global Catalogue of Microorganisms (GCM) 10K type strain sequencing project: providing services to taxonomists for standard genome sequencing and annotation.</title>
        <authorList>
            <consortium name="The Broad Institute Genomics Platform"/>
            <consortium name="The Broad Institute Genome Sequencing Center for Infectious Disease"/>
            <person name="Wu L."/>
            <person name="Ma J."/>
        </authorList>
    </citation>
    <scope>NUCLEOTIDE SEQUENCE [LARGE SCALE GENOMIC DNA]</scope>
    <source>
        <strain evidence="2">CCUG 57401</strain>
    </source>
</reference>
<dbReference type="EMBL" id="JBHSMF010000006">
    <property type="protein sequence ID" value="MFC5497548.1"/>
    <property type="molecule type" value="Genomic_DNA"/>
</dbReference>
<name>A0ABW0NDA9_9BURK</name>
<proteinExistence type="predicted"/>
<dbReference type="PROSITE" id="PS51318">
    <property type="entry name" value="TAT"/>
    <property type="match status" value="1"/>
</dbReference>
<dbReference type="Proteomes" id="UP001596037">
    <property type="component" value="Unassembled WGS sequence"/>
</dbReference>
<protein>
    <submittedName>
        <fullName evidence="1">DUF1501 domain-containing protein</fullName>
    </submittedName>
</protein>
<gene>
    <name evidence="1" type="ORF">ACFPOE_08390</name>
</gene>
<organism evidence="1 2">
    <name type="scientific">Caenimonas terrae</name>
    <dbReference type="NCBI Taxonomy" id="696074"/>
    <lineage>
        <taxon>Bacteria</taxon>
        <taxon>Pseudomonadati</taxon>
        <taxon>Pseudomonadota</taxon>
        <taxon>Betaproteobacteria</taxon>
        <taxon>Burkholderiales</taxon>
        <taxon>Comamonadaceae</taxon>
        <taxon>Caenimonas</taxon>
    </lineage>
</organism>
<evidence type="ECO:0000313" key="2">
    <source>
        <dbReference type="Proteomes" id="UP001596037"/>
    </source>
</evidence>
<dbReference type="PANTHER" id="PTHR43737:SF1">
    <property type="entry name" value="DUF1501 DOMAIN-CONTAINING PROTEIN"/>
    <property type="match status" value="1"/>
</dbReference>
<accession>A0ABW0NDA9</accession>
<evidence type="ECO:0000313" key="1">
    <source>
        <dbReference type="EMBL" id="MFC5497548.1"/>
    </source>
</evidence>